<evidence type="ECO:0000256" key="2">
    <source>
        <dbReference type="ARBA" id="ARBA00005384"/>
    </source>
</evidence>
<dbReference type="SUPFAM" id="SSF53383">
    <property type="entry name" value="PLP-dependent transferases"/>
    <property type="match status" value="1"/>
</dbReference>
<keyword evidence="3" id="KW-0808">Transferase</keyword>
<dbReference type="InterPro" id="IPR015421">
    <property type="entry name" value="PyrdxlP-dep_Trfase_major"/>
</dbReference>
<keyword evidence="5" id="KW-0805">Transcription regulation</keyword>
<dbReference type="OrthoDB" id="9802328at2"/>
<dbReference type="Pfam" id="PF00155">
    <property type="entry name" value="Aminotran_1_2"/>
    <property type="match status" value="1"/>
</dbReference>
<feature type="domain" description="HTH gntR-type" evidence="8">
    <location>
        <begin position="7"/>
        <end position="75"/>
    </location>
</feature>
<dbReference type="PANTHER" id="PTHR46577:SF2">
    <property type="entry name" value="TRANSCRIPTIONAL REGULATORY PROTEIN"/>
    <property type="match status" value="1"/>
</dbReference>
<keyword evidence="3" id="KW-0032">Aminotransferase</keyword>
<dbReference type="InterPro" id="IPR051446">
    <property type="entry name" value="HTH_trans_reg/aminotransferase"/>
</dbReference>
<comment type="similarity">
    <text evidence="2">In the C-terminal section; belongs to the class-I pyridoxal-phosphate-dependent aminotransferase family.</text>
</comment>
<dbReference type="InterPro" id="IPR004839">
    <property type="entry name" value="Aminotransferase_I/II_large"/>
</dbReference>
<dbReference type="GO" id="GO:0003700">
    <property type="term" value="F:DNA-binding transcription factor activity"/>
    <property type="evidence" value="ECO:0007669"/>
    <property type="project" value="InterPro"/>
</dbReference>
<dbReference type="CDD" id="cd00609">
    <property type="entry name" value="AAT_like"/>
    <property type="match status" value="1"/>
</dbReference>
<dbReference type="GO" id="GO:0030170">
    <property type="term" value="F:pyridoxal phosphate binding"/>
    <property type="evidence" value="ECO:0007669"/>
    <property type="project" value="InterPro"/>
</dbReference>
<name>A0A1G8Q162_9BACI</name>
<dbReference type="Proteomes" id="UP000199017">
    <property type="component" value="Unassembled WGS sequence"/>
</dbReference>
<keyword evidence="7" id="KW-0804">Transcription</keyword>
<gene>
    <name evidence="9" type="ORF">SAMN05216352_11724</name>
</gene>
<evidence type="ECO:0000256" key="7">
    <source>
        <dbReference type="ARBA" id="ARBA00023163"/>
    </source>
</evidence>
<dbReference type="PANTHER" id="PTHR46577">
    <property type="entry name" value="HTH-TYPE TRANSCRIPTIONAL REGULATORY PROTEIN GABR"/>
    <property type="match status" value="1"/>
</dbReference>
<evidence type="ECO:0000256" key="3">
    <source>
        <dbReference type="ARBA" id="ARBA00022576"/>
    </source>
</evidence>
<dbReference type="EMBL" id="FNDU01000017">
    <property type="protein sequence ID" value="SDI98256.1"/>
    <property type="molecule type" value="Genomic_DNA"/>
</dbReference>
<dbReference type="AlphaFoldDB" id="A0A1G8Q162"/>
<evidence type="ECO:0000259" key="8">
    <source>
        <dbReference type="PROSITE" id="PS50949"/>
    </source>
</evidence>
<dbReference type="STRING" id="930129.SAMN05216352_11724"/>
<protein>
    <submittedName>
        <fullName evidence="9">Transcriptional regulator, GntR family</fullName>
    </submittedName>
</protein>
<dbReference type="InterPro" id="IPR015424">
    <property type="entry name" value="PyrdxlP-dep_Trfase"/>
</dbReference>
<evidence type="ECO:0000256" key="6">
    <source>
        <dbReference type="ARBA" id="ARBA00023125"/>
    </source>
</evidence>
<dbReference type="SMART" id="SM00345">
    <property type="entry name" value="HTH_GNTR"/>
    <property type="match status" value="1"/>
</dbReference>
<keyword evidence="6" id="KW-0238">DNA-binding</keyword>
<accession>A0A1G8Q162</accession>
<evidence type="ECO:0000313" key="10">
    <source>
        <dbReference type="Proteomes" id="UP000199017"/>
    </source>
</evidence>
<dbReference type="InterPro" id="IPR015422">
    <property type="entry name" value="PyrdxlP-dep_Trfase_small"/>
</dbReference>
<proteinExistence type="inferred from homology"/>
<dbReference type="GO" id="GO:0003677">
    <property type="term" value="F:DNA binding"/>
    <property type="evidence" value="ECO:0007669"/>
    <property type="project" value="UniProtKB-KW"/>
</dbReference>
<evidence type="ECO:0000256" key="1">
    <source>
        <dbReference type="ARBA" id="ARBA00001933"/>
    </source>
</evidence>
<dbReference type="GO" id="GO:0008483">
    <property type="term" value="F:transaminase activity"/>
    <property type="evidence" value="ECO:0007669"/>
    <property type="project" value="UniProtKB-KW"/>
</dbReference>
<dbReference type="Gene3D" id="3.40.640.10">
    <property type="entry name" value="Type I PLP-dependent aspartate aminotransferase-like (Major domain)"/>
    <property type="match status" value="1"/>
</dbReference>
<keyword evidence="10" id="KW-1185">Reference proteome</keyword>
<sequence length="479" mass="53635">MGHRTQKPKHIIIQESIKEKIQNGEWPPGSRLPSQRALAAAFKVNRSTIIAALDELKAQGVVEGKVGSSTKVVLNAWQSMAASTPAWNEQVRWSIHPSNDLLVQKINQAETEHSFLPLSKGEMGSEFHPANALGEVFKKAGNQIGYFGYGDGRGNYSLRKAVSDYLASRGITAGPDSILIVSGSLQALQLISLGVLQPDSTVFLEQPSYLYSLPVFRSAGMHLQGIEMDESGLQTKLLEEQPWRKNKSILYTNPTFHNPTGTTMTLGRRKALLCTCNEFHLPVIEDDIYHDLWLETPPPPALKALDTQGHVLHIGSFSKTVDPGLRIGWMTGPEDVVKRLADIRMQMDYGTSAVSQVIAEHLLTSGLYEEHMHQIRHKLLQKRNYLLDLLHQNFKEEAYWEIPEGGFFIYVHFYSIESKKLFAAAFKQGVLINPGSIYHDEKSTSVRFSFAYPSCAQMENGIKIIKDIINHLKETRMKG</sequence>
<dbReference type="RefSeq" id="WP_091587597.1">
    <property type="nucleotide sequence ID" value="NZ_FNDU01000017.1"/>
</dbReference>
<dbReference type="InterPro" id="IPR000524">
    <property type="entry name" value="Tscrpt_reg_HTH_GntR"/>
</dbReference>
<dbReference type="Pfam" id="PF00392">
    <property type="entry name" value="GntR"/>
    <property type="match status" value="1"/>
</dbReference>
<organism evidence="9 10">
    <name type="scientific">Alteribacillus bidgolensis</name>
    <dbReference type="NCBI Taxonomy" id="930129"/>
    <lineage>
        <taxon>Bacteria</taxon>
        <taxon>Bacillati</taxon>
        <taxon>Bacillota</taxon>
        <taxon>Bacilli</taxon>
        <taxon>Bacillales</taxon>
        <taxon>Bacillaceae</taxon>
        <taxon>Alteribacillus</taxon>
    </lineage>
</organism>
<dbReference type="InterPro" id="IPR036390">
    <property type="entry name" value="WH_DNA-bd_sf"/>
</dbReference>
<dbReference type="SUPFAM" id="SSF46785">
    <property type="entry name" value="Winged helix' DNA-binding domain"/>
    <property type="match status" value="1"/>
</dbReference>
<keyword evidence="4" id="KW-0663">Pyridoxal phosphate</keyword>
<dbReference type="PRINTS" id="PR00035">
    <property type="entry name" value="HTHGNTR"/>
</dbReference>
<dbReference type="Gene3D" id="1.10.10.10">
    <property type="entry name" value="Winged helix-like DNA-binding domain superfamily/Winged helix DNA-binding domain"/>
    <property type="match status" value="1"/>
</dbReference>
<evidence type="ECO:0000256" key="4">
    <source>
        <dbReference type="ARBA" id="ARBA00022898"/>
    </source>
</evidence>
<dbReference type="PROSITE" id="PS50949">
    <property type="entry name" value="HTH_GNTR"/>
    <property type="match status" value="1"/>
</dbReference>
<dbReference type="Gene3D" id="3.90.1150.10">
    <property type="entry name" value="Aspartate Aminotransferase, domain 1"/>
    <property type="match status" value="1"/>
</dbReference>
<evidence type="ECO:0000256" key="5">
    <source>
        <dbReference type="ARBA" id="ARBA00023015"/>
    </source>
</evidence>
<dbReference type="InterPro" id="IPR036388">
    <property type="entry name" value="WH-like_DNA-bd_sf"/>
</dbReference>
<reference evidence="9 10" key="1">
    <citation type="submission" date="2016-10" db="EMBL/GenBank/DDBJ databases">
        <authorList>
            <person name="de Groot N.N."/>
        </authorList>
    </citation>
    <scope>NUCLEOTIDE SEQUENCE [LARGE SCALE GENOMIC DNA]</scope>
    <source>
        <strain evidence="10">P4B,CCM 7963,CECT 7998,DSM 25260,IBRC-M 10614,KCTC 13821</strain>
    </source>
</reference>
<dbReference type="CDD" id="cd07377">
    <property type="entry name" value="WHTH_GntR"/>
    <property type="match status" value="1"/>
</dbReference>
<evidence type="ECO:0000313" key="9">
    <source>
        <dbReference type="EMBL" id="SDI98256.1"/>
    </source>
</evidence>
<comment type="cofactor">
    <cofactor evidence="1">
        <name>pyridoxal 5'-phosphate</name>
        <dbReference type="ChEBI" id="CHEBI:597326"/>
    </cofactor>
</comment>